<reference evidence="3 4" key="1">
    <citation type="submission" date="2023-09" db="EMBL/GenBank/DDBJ databases">
        <title>Genome completion map analysis of the actinomycetes C11-1.</title>
        <authorList>
            <person name="Qin P."/>
            <person name="Guan P."/>
        </authorList>
    </citation>
    <scope>NUCLEOTIDE SEQUENCE [LARGE SCALE GENOMIC DNA]</scope>
    <source>
        <strain evidence="3 4">C11-1</strain>
    </source>
</reference>
<proteinExistence type="predicted"/>
<feature type="region of interest" description="Disordered" evidence="1">
    <location>
        <begin position="32"/>
        <end position="74"/>
    </location>
</feature>
<feature type="chain" id="PRO_5046251976" description="Secreted protein" evidence="2">
    <location>
        <begin position="28"/>
        <end position="207"/>
    </location>
</feature>
<dbReference type="PROSITE" id="PS51257">
    <property type="entry name" value="PROKAR_LIPOPROTEIN"/>
    <property type="match status" value="1"/>
</dbReference>
<evidence type="ECO:0000313" key="3">
    <source>
        <dbReference type="EMBL" id="WNF29247.1"/>
    </source>
</evidence>
<sequence length="207" mass="21570">MSIRHTTTGRRALAAAALAAVFSLALTGCGDDGGGSDEAKQGTENSAKPPAPTSLFTEEKGEQQPDTAAGENVDPNAKLAEIRGDGLLLTVHQAKRDSGGFVTIQASIKNEGTQSKNTTAWAGTETALLAKNPNSVAGATLVDKVGKKRYYILRDTENRCLCTTGIPPLLAGKTTSVFMQFPAPPETTTEVDFTLPTFATTSVKISG</sequence>
<accession>A0ABY9VZB5</accession>
<evidence type="ECO:0008006" key="5">
    <source>
        <dbReference type="Google" id="ProtNLM"/>
    </source>
</evidence>
<organism evidence="3 4">
    <name type="scientific">Streptomyces durocortorensis</name>
    <dbReference type="NCBI Taxonomy" id="2811104"/>
    <lineage>
        <taxon>Bacteria</taxon>
        <taxon>Bacillati</taxon>
        <taxon>Actinomycetota</taxon>
        <taxon>Actinomycetes</taxon>
        <taxon>Kitasatosporales</taxon>
        <taxon>Streptomycetaceae</taxon>
        <taxon>Streptomyces</taxon>
    </lineage>
</organism>
<feature type="signal peptide" evidence="2">
    <location>
        <begin position="1"/>
        <end position="27"/>
    </location>
</feature>
<dbReference type="EMBL" id="CP134500">
    <property type="protein sequence ID" value="WNF29247.1"/>
    <property type="molecule type" value="Genomic_DNA"/>
</dbReference>
<name>A0ABY9VZB5_9ACTN</name>
<evidence type="ECO:0000256" key="2">
    <source>
        <dbReference type="SAM" id="SignalP"/>
    </source>
</evidence>
<dbReference type="Proteomes" id="UP001303236">
    <property type="component" value="Chromosome"/>
</dbReference>
<keyword evidence="4" id="KW-1185">Reference proteome</keyword>
<gene>
    <name evidence="3" type="ORF">RI138_21800</name>
</gene>
<evidence type="ECO:0000256" key="1">
    <source>
        <dbReference type="SAM" id="MobiDB-lite"/>
    </source>
</evidence>
<evidence type="ECO:0000313" key="4">
    <source>
        <dbReference type="Proteomes" id="UP001303236"/>
    </source>
</evidence>
<keyword evidence="2" id="KW-0732">Signal</keyword>
<protein>
    <recommendedName>
        <fullName evidence="5">Secreted protein</fullName>
    </recommendedName>
</protein>